<dbReference type="RefSeq" id="WP_377722581.1">
    <property type="nucleotide sequence ID" value="NZ_JBHSAM010000036.1"/>
</dbReference>
<keyword evidence="1" id="KW-0472">Membrane</keyword>
<evidence type="ECO:0000256" key="1">
    <source>
        <dbReference type="SAM" id="Phobius"/>
    </source>
</evidence>
<reference evidence="3" key="1">
    <citation type="journal article" date="2019" name="Int. J. Syst. Evol. Microbiol.">
        <title>The Global Catalogue of Microorganisms (GCM) 10K type strain sequencing project: providing services to taxonomists for standard genome sequencing and annotation.</title>
        <authorList>
            <consortium name="The Broad Institute Genomics Platform"/>
            <consortium name="The Broad Institute Genome Sequencing Center for Infectious Disease"/>
            <person name="Wu L."/>
            <person name="Ma J."/>
        </authorList>
    </citation>
    <scope>NUCLEOTIDE SEQUENCE [LARGE SCALE GENOMIC DNA]</scope>
    <source>
        <strain evidence="3">IBRC-M 10987</strain>
    </source>
</reference>
<organism evidence="2 3">
    <name type="scientific">Paenibacillus xanthanilyticus</name>
    <dbReference type="NCBI Taxonomy" id="1783531"/>
    <lineage>
        <taxon>Bacteria</taxon>
        <taxon>Bacillati</taxon>
        <taxon>Bacillota</taxon>
        <taxon>Bacilli</taxon>
        <taxon>Bacillales</taxon>
        <taxon>Paenibacillaceae</taxon>
        <taxon>Paenibacillus</taxon>
    </lineage>
</organism>
<gene>
    <name evidence="2" type="ORF">ACFOZ8_30925</name>
</gene>
<name>A0ABV8KDE6_9BACL</name>
<sequence>MWWRRRPSGIKLGAPAARADYKLRKGAVAIILALAVLLPLVGITLLAALLLDRLVLRQIPAVRAWMN</sequence>
<accession>A0ABV8KDE6</accession>
<dbReference type="Proteomes" id="UP001595715">
    <property type="component" value="Unassembled WGS sequence"/>
</dbReference>
<protein>
    <submittedName>
        <fullName evidence="2">Uncharacterized protein</fullName>
    </submittedName>
</protein>
<keyword evidence="1" id="KW-1133">Transmembrane helix</keyword>
<dbReference type="EMBL" id="JBHSAM010000036">
    <property type="protein sequence ID" value="MFC4104041.1"/>
    <property type="molecule type" value="Genomic_DNA"/>
</dbReference>
<comment type="caution">
    <text evidence="2">The sequence shown here is derived from an EMBL/GenBank/DDBJ whole genome shotgun (WGS) entry which is preliminary data.</text>
</comment>
<evidence type="ECO:0000313" key="2">
    <source>
        <dbReference type="EMBL" id="MFC4104041.1"/>
    </source>
</evidence>
<feature type="transmembrane region" description="Helical" evidence="1">
    <location>
        <begin position="27"/>
        <end position="51"/>
    </location>
</feature>
<proteinExistence type="predicted"/>
<evidence type="ECO:0000313" key="3">
    <source>
        <dbReference type="Proteomes" id="UP001595715"/>
    </source>
</evidence>
<keyword evidence="1" id="KW-0812">Transmembrane</keyword>
<keyword evidence="3" id="KW-1185">Reference proteome</keyword>